<feature type="region of interest" description="Disordered" evidence="4">
    <location>
        <begin position="197"/>
        <end position="218"/>
    </location>
</feature>
<keyword evidence="7" id="KW-1185">Reference proteome</keyword>
<evidence type="ECO:0000256" key="1">
    <source>
        <dbReference type="ARBA" id="ARBA00022603"/>
    </source>
</evidence>
<dbReference type="CDD" id="cd02440">
    <property type="entry name" value="AdoMet_MTases"/>
    <property type="match status" value="1"/>
</dbReference>
<reference evidence="6 7" key="1">
    <citation type="journal article" date="2019" name="Emerg. Microbes Infect.">
        <title>Comprehensive subspecies identification of 175 nontuberculous mycobacteria species based on 7547 genomic profiles.</title>
        <authorList>
            <person name="Matsumoto Y."/>
            <person name="Kinjo T."/>
            <person name="Motooka D."/>
            <person name="Nabeya D."/>
            <person name="Jung N."/>
            <person name="Uechi K."/>
            <person name="Horii T."/>
            <person name="Iida T."/>
            <person name="Fujita J."/>
            <person name="Nakamura S."/>
        </authorList>
    </citation>
    <scope>NUCLEOTIDE SEQUENCE [LARGE SCALE GENOMIC DNA]</scope>
    <source>
        <strain evidence="6 7">JCM 12603</strain>
    </source>
</reference>
<proteinExistence type="predicted"/>
<keyword evidence="1 6" id="KW-0489">Methyltransferase</keyword>
<feature type="region of interest" description="Disordered" evidence="4">
    <location>
        <begin position="1"/>
        <end position="20"/>
    </location>
</feature>
<dbReference type="KEGG" id="mpof:MPOR_54070"/>
<organism evidence="6 7">
    <name type="scientific">Mycolicibacterium poriferae</name>
    <dbReference type="NCBI Taxonomy" id="39694"/>
    <lineage>
        <taxon>Bacteria</taxon>
        <taxon>Bacillati</taxon>
        <taxon>Actinomycetota</taxon>
        <taxon>Actinomycetes</taxon>
        <taxon>Mycobacteriales</taxon>
        <taxon>Mycobacteriaceae</taxon>
        <taxon>Mycolicibacterium</taxon>
    </lineage>
</organism>
<evidence type="ECO:0000313" key="7">
    <source>
        <dbReference type="Proteomes" id="UP000466785"/>
    </source>
</evidence>
<dbReference type="Proteomes" id="UP000466785">
    <property type="component" value="Chromosome"/>
</dbReference>
<sequence>MLLTHSGVMPESPSPTATADEWDERYSSLADQLPDMAPSAALIREVGDLAPGTALEIGCGLGADAVWLASRGWRVTALDVSQVALDRATQRSREAGVEITWHCGRLEDMPLPPNGFDLVTAHYPALRHSPGHDAERALLAAVAPGGTLLVVHHADVDVEKAKSYGFDPADYLGHDDVVESLSDGWEVSVDRRHPRDVPAGLEGQHTHDDIIRARRLTR</sequence>
<dbReference type="EMBL" id="AP022570">
    <property type="protein sequence ID" value="BBX54381.1"/>
    <property type="molecule type" value="Genomic_DNA"/>
</dbReference>
<dbReference type="GO" id="GO:0008168">
    <property type="term" value="F:methyltransferase activity"/>
    <property type="evidence" value="ECO:0007669"/>
    <property type="project" value="UniProtKB-KW"/>
</dbReference>
<dbReference type="InterPro" id="IPR029063">
    <property type="entry name" value="SAM-dependent_MTases_sf"/>
</dbReference>
<evidence type="ECO:0000256" key="3">
    <source>
        <dbReference type="ARBA" id="ARBA00022691"/>
    </source>
</evidence>
<dbReference type="PANTHER" id="PTHR43464">
    <property type="entry name" value="METHYLTRANSFERASE"/>
    <property type="match status" value="1"/>
</dbReference>
<evidence type="ECO:0000256" key="2">
    <source>
        <dbReference type="ARBA" id="ARBA00022679"/>
    </source>
</evidence>
<keyword evidence="2 6" id="KW-0808">Transferase</keyword>
<evidence type="ECO:0000256" key="4">
    <source>
        <dbReference type="SAM" id="MobiDB-lite"/>
    </source>
</evidence>
<protein>
    <submittedName>
        <fullName evidence="6">Methyltransferase</fullName>
    </submittedName>
</protein>
<dbReference type="SUPFAM" id="SSF53335">
    <property type="entry name" value="S-adenosyl-L-methionine-dependent methyltransferases"/>
    <property type="match status" value="1"/>
</dbReference>
<dbReference type="Gene3D" id="3.40.50.150">
    <property type="entry name" value="Vaccinia Virus protein VP39"/>
    <property type="match status" value="1"/>
</dbReference>
<evidence type="ECO:0000313" key="6">
    <source>
        <dbReference type="EMBL" id="BBX54381.1"/>
    </source>
</evidence>
<gene>
    <name evidence="6" type="ORF">MPOR_54070</name>
</gene>
<dbReference type="PANTHER" id="PTHR43464:SF19">
    <property type="entry name" value="UBIQUINONE BIOSYNTHESIS O-METHYLTRANSFERASE, MITOCHONDRIAL"/>
    <property type="match status" value="1"/>
</dbReference>
<keyword evidence="3" id="KW-0949">S-adenosyl-L-methionine</keyword>
<dbReference type="AlphaFoldDB" id="A0A6N4VIC8"/>
<feature type="domain" description="Methyltransferase" evidence="5">
    <location>
        <begin position="55"/>
        <end position="143"/>
    </location>
</feature>
<name>A0A6N4VIC8_9MYCO</name>
<dbReference type="Pfam" id="PF13649">
    <property type="entry name" value="Methyltransf_25"/>
    <property type="match status" value="1"/>
</dbReference>
<dbReference type="InterPro" id="IPR041698">
    <property type="entry name" value="Methyltransf_25"/>
</dbReference>
<accession>A0A6N4VIC8</accession>
<dbReference type="GO" id="GO:0032259">
    <property type="term" value="P:methylation"/>
    <property type="evidence" value="ECO:0007669"/>
    <property type="project" value="UniProtKB-KW"/>
</dbReference>
<evidence type="ECO:0000259" key="5">
    <source>
        <dbReference type="Pfam" id="PF13649"/>
    </source>
</evidence>